<accession>A0AAD5NX62</accession>
<protein>
    <submittedName>
        <fullName evidence="2">Uncharacterized protein</fullName>
    </submittedName>
</protein>
<evidence type="ECO:0000313" key="3">
    <source>
        <dbReference type="Proteomes" id="UP001064489"/>
    </source>
</evidence>
<feature type="region of interest" description="Disordered" evidence="1">
    <location>
        <begin position="42"/>
        <end position="79"/>
    </location>
</feature>
<reference evidence="2" key="2">
    <citation type="submission" date="2023-02" db="EMBL/GenBank/DDBJ databases">
        <authorList>
            <person name="Swenson N.G."/>
            <person name="Wegrzyn J.L."/>
            <person name="Mcevoy S.L."/>
        </authorList>
    </citation>
    <scope>NUCLEOTIDE SEQUENCE</scope>
    <source>
        <strain evidence="2">91603</strain>
        <tissue evidence="2">Leaf</tissue>
    </source>
</reference>
<proteinExistence type="predicted"/>
<dbReference type="EMBL" id="JAJSOW010000100">
    <property type="protein sequence ID" value="KAI9185282.1"/>
    <property type="molecule type" value="Genomic_DNA"/>
</dbReference>
<evidence type="ECO:0000313" key="2">
    <source>
        <dbReference type="EMBL" id="KAI9185282.1"/>
    </source>
</evidence>
<comment type="caution">
    <text evidence="2">The sequence shown here is derived from an EMBL/GenBank/DDBJ whole genome shotgun (WGS) entry which is preliminary data.</text>
</comment>
<organism evidence="2 3">
    <name type="scientific">Acer negundo</name>
    <name type="common">Box elder</name>
    <dbReference type="NCBI Taxonomy" id="4023"/>
    <lineage>
        <taxon>Eukaryota</taxon>
        <taxon>Viridiplantae</taxon>
        <taxon>Streptophyta</taxon>
        <taxon>Embryophyta</taxon>
        <taxon>Tracheophyta</taxon>
        <taxon>Spermatophyta</taxon>
        <taxon>Magnoliopsida</taxon>
        <taxon>eudicotyledons</taxon>
        <taxon>Gunneridae</taxon>
        <taxon>Pentapetalae</taxon>
        <taxon>rosids</taxon>
        <taxon>malvids</taxon>
        <taxon>Sapindales</taxon>
        <taxon>Sapindaceae</taxon>
        <taxon>Hippocastanoideae</taxon>
        <taxon>Acereae</taxon>
        <taxon>Acer</taxon>
    </lineage>
</organism>
<keyword evidence="3" id="KW-1185">Reference proteome</keyword>
<dbReference type="Proteomes" id="UP001064489">
    <property type="component" value="Chromosome 3"/>
</dbReference>
<reference evidence="2" key="1">
    <citation type="journal article" date="2022" name="Plant J.">
        <title>Strategies of tolerance reflected in two North American maple genomes.</title>
        <authorList>
            <person name="McEvoy S.L."/>
            <person name="Sezen U.U."/>
            <person name="Trouern-Trend A."/>
            <person name="McMahon S.M."/>
            <person name="Schaberg P.G."/>
            <person name="Yang J."/>
            <person name="Wegrzyn J.L."/>
            <person name="Swenson N.G."/>
        </authorList>
    </citation>
    <scope>NUCLEOTIDE SEQUENCE</scope>
    <source>
        <strain evidence="2">91603</strain>
    </source>
</reference>
<sequence length="147" mass="15757">MIFKRGYINVQYPTLDLFEGARQERKTRKVIIPPAVGTYPNPPPAVVPSKEQPGITEKKAAPVSYPTADVPSRSGSGGATHDEVVSCFIASCPRGSLMSMAKLPTKILAAKGASVLAEGFKLALAMEKQLLTLKEAYIGLQARLEDT</sequence>
<gene>
    <name evidence="2" type="ORF">LWI28_005830</name>
</gene>
<evidence type="ECO:0000256" key="1">
    <source>
        <dbReference type="SAM" id="MobiDB-lite"/>
    </source>
</evidence>
<dbReference type="AlphaFoldDB" id="A0AAD5NX62"/>
<name>A0AAD5NX62_ACENE</name>